<accession>A0ABQ5BN38</accession>
<gene>
    <name evidence="1" type="ORF">Tco_0861316</name>
</gene>
<protein>
    <submittedName>
        <fullName evidence="1">Uncharacterized protein</fullName>
    </submittedName>
</protein>
<name>A0ABQ5BN38_9ASTR</name>
<dbReference type="InterPro" id="IPR043502">
    <property type="entry name" value="DNA/RNA_pol_sf"/>
</dbReference>
<reference evidence="1" key="1">
    <citation type="journal article" date="2022" name="Int. J. Mol. Sci.">
        <title>Draft Genome of Tanacetum Coccineum: Genomic Comparison of Closely Related Tanacetum-Family Plants.</title>
        <authorList>
            <person name="Yamashiro T."/>
            <person name="Shiraishi A."/>
            <person name="Nakayama K."/>
            <person name="Satake H."/>
        </authorList>
    </citation>
    <scope>NUCLEOTIDE SEQUENCE</scope>
</reference>
<organism evidence="1 2">
    <name type="scientific">Tanacetum coccineum</name>
    <dbReference type="NCBI Taxonomy" id="301880"/>
    <lineage>
        <taxon>Eukaryota</taxon>
        <taxon>Viridiplantae</taxon>
        <taxon>Streptophyta</taxon>
        <taxon>Embryophyta</taxon>
        <taxon>Tracheophyta</taxon>
        <taxon>Spermatophyta</taxon>
        <taxon>Magnoliopsida</taxon>
        <taxon>eudicotyledons</taxon>
        <taxon>Gunneridae</taxon>
        <taxon>Pentapetalae</taxon>
        <taxon>asterids</taxon>
        <taxon>campanulids</taxon>
        <taxon>Asterales</taxon>
        <taxon>Asteraceae</taxon>
        <taxon>Asteroideae</taxon>
        <taxon>Anthemideae</taxon>
        <taxon>Anthemidinae</taxon>
        <taxon>Tanacetum</taxon>
    </lineage>
</organism>
<proteinExistence type="predicted"/>
<evidence type="ECO:0000313" key="2">
    <source>
        <dbReference type="Proteomes" id="UP001151760"/>
    </source>
</evidence>
<sequence>MTTSLVYHQAEEEHERATTDCVWRIPRTEEAVCEVSKCDYWLQQDAFLGHIVSADGNIMDPSKVEAITKWAATSTEDGKRRILTSYPADEKVGPVVYQIYSDSSKKGLVCHLMPTLENVEDGKHTEFSVDDDGVVWFLKLNGSLQPIKDDSLDV</sequence>
<comment type="caution">
    <text evidence="1">The sequence shown here is derived from an EMBL/GenBank/DDBJ whole genome shotgun (WGS) entry which is preliminary data.</text>
</comment>
<keyword evidence="2" id="KW-1185">Reference proteome</keyword>
<reference evidence="1" key="2">
    <citation type="submission" date="2022-01" db="EMBL/GenBank/DDBJ databases">
        <authorList>
            <person name="Yamashiro T."/>
            <person name="Shiraishi A."/>
            <person name="Satake H."/>
            <person name="Nakayama K."/>
        </authorList>
    </citation>
    <scope>NUCLEOTIDE SEQUENCE</scope>
</reference>
<dbReference type="EMBL" id="BQNB010013299">
    <property type="protein sequence ID" value="GJT14274.1"/>
    <property type="molecule type" value="Genomic_DNA"/>
</dbReference>
<dbReference type="SUPFAM" id="SSF56672">
    <property type="entry name" value="DNA/RNA polymerases"/>
    <property type="match status" value="1"/>
</dbReference>
<evidence type="ECO:0000313" key="1">
    <source>
        <dbReference type="EMBL" id="GJT14274.1"/>
    </source>
</evidence>
<dbReference type="Proteomes" id="UP001151760">
    <property type="component" value="Unassembled WGS sequence"/>
</dbReference>